<reference evidence="1" key="1">
    <citation type="submission" date="2014-09" db="EMBL/GenBank/DDBJ databases">
        <authorList>
            <person name="Magalhaes I.L.F."/>
            <person name="Oliveira U."/>
            <person name="Santos F.R."/>
            <person name="Vidigal T.H.D.A."/>
            <person name="Brescovit A.D."/>
            <person name="Santos A.J."/>
        </authorList>
    </citation>
    <scope>NUCLEOTIDE SEQUENCE</scope>
    <source>
        <tissue evidence="1">Shoot tissue taken approximately 20 cm above the soil surface</tissue>
    </source>
</reference>
<accession>A0A0A9AWT6</accession>
<proteinExistence type="predicted"/>
<reference evidence="1" key="2">
    <citation type="journal article" date="2015" name="Data Brief">
        <title>Shoot transcriptome of the giant reed, Arundo donax.</title>
        <authorList>
            <person name="Barrero R.A."/>
            <person name="Guerrero F.D."/>
            <person name="Moolhuijzen P."/>
            <person name="Goolsby J.A."/>
            <person name="Tidwell J."/>
            <person name="Bellgard S.E."/>
            <person name="Bellgard M.I."/>
        </authorList>
    </citation>
    <scope>NUCLEOTIDE SEQUENCE</scope>
    <source>
        <tissue evidence="1">Shoot tissue taken approximately 20 cm above the soil surface</tissue>
    </source>
</reference>
<dbReference type="AlphaFoldDB" id="A0A0A9AWT6"/>
<organism evidence="1">
    <name type="scientific">Arundo donax</name>
    <name type="common">Giant reed</name>
    <name type="synonym">Donax arundinaceus</name>
    <dbReference type="NCBI Taxonomy" id="35708"/>
    <lineage>
        <taxon>Eukaryota</taxon>
        <taxon>Viridiplantae</taxon>
        <taxon>Streptophyta</taxon>
        <taxon>Embryophyta</taxon>
        <taxon>Tracheophyta</taxon>
        <taxon>Spermatophyta</taxon>
        <taxon>Magnoliopsida</taxon>
        <taxon>Liliopsida</taxon>
        <taxon>Poales</taxon>
        <taxon>Poaceae</taxon>
        <taxon>PACMAD clade</taxon>
        <taxon>Arundinoideae</taxon>
        <taxon>Arundineae</taxon>
        <taxon>Arundo</taxon>
    </lineage>
</organism>
<protein>
    <submittedName>
        <fullName evidence="1">Uncharacterized protein</fullName>
    </submittedName>
</protein>
<name>A0A0A9AWT6_ARUDO</name>
<sequence>MSLRCNVQINWLTTRGAYFGCKGKVHLMRSKTSYLVVHKVLVNRMDASYLHYS</sequence>
<evidence type="ECO:0000313" key="1">
    <source>
        <dbReference type="EMBL" id="JAD56179.1"/>
    </source>
</evidence>
<dbReference type="EMBL" id="GBRH01241716">
    <property type="protein sequence ID" value="JAD56179.1"/>
    <property type="molecule type" value="Transcribed_RNA"/>
</dbReference>